<proteinExistence type="inferred from homology"/>
<accession>A0A1G6GKD7</accession>
<evidence type="ECO:0000256" key="6">
    <source>
        <dbReference type="ARBA" id="ARBA00023136"/>
    </source>
</evidence>
<keyword evidence="10" id="KW-1185">Reference proteome</keyword>
<dbReference type="Pfam" id="PF00528">
    <property type="entry name" value="BPD_transp_1"/>
    <property type="match status" value="1"/>
</dbReference>
<reference evidence="10" key="1">
    <citation type="submission" date="2016-09" db="EMBL/GenBank/DDBJ databases">
        <authorList>
            <person name="Varghese N."/>
            <person name="Submissions S."/>
        </authorList>
    </citation>
    <scope>NUCLEOTIDE SEQUENCE [LARGE SCALE GENOMIC DNA]</scope>
    <source>
        <strain evidence="10">S5</strain>
    </source>
</reference>
<dbReference type="PANTHER" id="PTHR43227">
    <property type="entry name" value="BLL4140 PROTEIN"/>
    <property type="match status" value="1"/>
</dbReference>
<feature type="transmembrane region" description="Helical" evidence="7">
    <location>
        <begin position="21"/>
        <end position="43"/>
    </location>
</feature>
<protein>
    <submittedName>
        <fullName evidence="9">L-arabinose ABC transporter membrane protein</fullName>
    </submittedName>
</protein>
<organism evidence="9 10">
    <name type="scientific">Pelagirhabdus alkalitolerans</name>
    <dbReference type="NCBI Taxonomy" id="1612202"/>
    <lineage>
        <taxon>Bacteria</taxon>
        <taxon>Bacillati</taxon>
        <taxon>Bacillota</taxon>
        <taxon>Bacilli</taxon>
        <taxon>Bacillales</taxon>
        <taxon>Bacillaceae</taxon>
        <taxon>Pelagirhabdus</taxon>
    </lineage>
</organism>
<dbReference type="EMBL" id="FMYI01000001">
    <property type="protein sequence ID" value="SDB82313.1"/>
    <property type="molecule type" value="Genomic_DNA"/>
</dbReference>
<dbReference type="Gene3D" id="1.10.3720.10">
    <property type="entry name" value="MetI-like"/>
    <property type="match status" value="1"/>
</dbReference>
<dbReference type="Proteomes" id="UP000242949">
    <property type="component" value="Unassembled WGS sequence"/>
</dbReference>
<feature type="transmembrane region" description="Helical" evidence="7">
    <location>
        <begin position="116"/>
        <end position="137"/>
    </location>
</feature>
<name>A0A1G6GKD7_9BACI</name>
<dbReference type="InterPro" id="IPR050809">
    <property type="entry name" value="UgpAE/MalFG_permease"/>
</dbReference>
<dbReference type="InterPro" id="IPR000515">
    <property type="entry name" value="MetI-like"/>
</dbReference>
<dbReference type="SUPFAM" id="SSF161098">
    <property type="entry name" value="MetI-like"/>
    <property type="match status" value="1"/>
</dbReference>
<evidence type="ECO:0000256" key="5">
    <source>
        <dbReference type="ARBA" id="ARBA00022989"/>
    </source>
</evidence>
<keyword evidence="6 7" id="KW-0472">Membrane</keyword>
<evidence type="ECO:0000256" key="1">
    <source>
        <dbReference type="ARBA" id="ARBA00004651"/>
    </source>
</evidence>
<dbReference type="PANTHER" id="PTHR43227:SF7">
    <property type="entry name" value="ARABINOOLIGOSACCHARIDES TRANSPORT SYSTEM PERMEASE PROTEIN ARAP"/>
    <property type="match status" value="1"/>
</dbReference>
<feature type="transmembrane region" description="Helical" evidence="7">
    <location>
        <begin position="83"/>
        <end position="104"/>
    </location>
</feature>
<dbReference type="CDD" id="cd06261">
    <property type="entry name" value="TM_PBP2"/>
    <property type="match status" value="1"/>
</dbReference>
<evidence type="ECO:0000259" key="8">
    <source>
        <dbReference type="PROSITE" id="PS50928"/>
    </source>
</evidence>
<gene>
    <name evidence="9" type="ORF">SAMN05421734_101198</name>
</gene>
<sequence>MANQSNAQNNRVMKFLNSKKVVPYILVSPFIVTFIVLTLYPAIQAFIMSFQRILPGQTEFIGLSNYRRVLSPTFYTAFQNTTIYVILTTLILVTVPILLAALLNSKATKYSTFYRASLFIPSLASIIVAGTVFRLIFGETDTALANQVITWFGGEPIQWQYQSWSAMFLMVILSSWRWMGVNVMYYLAALQNVPPELYESADIDGASTVQKFFYVTIPHLKPIITFVTTITIINGFRMFEESYVFWEANSPGNIGLSMVGYMYDQGVQRNDMGFGAAIGVIVLIIIFIVSIIQLKFTGAFKRGDE</sequence>
<evidence type="ECO:0000256" key="2">
    <source>
        <dbReference type="ARBA" id="ARBA00022448"/>
    </source>
</evidence>
<evidence type="ECO:0000256" key="7">
    <source>
        <dbReference type="RuleBase" id="RU363032"/>
    </source>
</evidence>
<dbReference type="InterPro" id="IPR035906">
    <property type="entry name" value="MetI-like_sf"/>
</dbReference>
<keyword evidence="3" id="KW-1003">Cell membrane</keyword>
<dbReference type="STRING" id="1612202.SAMN05421734_101198"/>
<comment type="similarity">
    <text evidence="7">Belongs to the binding-protein-dependent transport system permease family.</text>
</comment>
<comment type="subcellular location">
    <subcellularLocation>
        <location evidence="1 7">Cell membrane</location>
        <topology evidence="1 7">Multi-pass membrane protein</topology>
    </subcellularLocation>
</comment>
<dbReference type="AlphaFoldDB" id="A0A1G6GKD7"/>
<feature type="domain" description="ABC transmembrane type-1" evidence="8">
    <location>
        <begin position="78"/>
        <end position="293"/>
    </location>
</feature>
<dbReference type="GO" id="GO:0005886">
    <property type="term" value="C:plasma membrane"/>
    <property type="evidence" value="ECO:0007669"/>
    <property type="project" value="UniProtKB-SubCell"/>
</dbReference>
<dbReference type="GO" id="GO:0055085">
    <property type="term" value="P:transmembrane transport"/>
    <property type="evidence" value="ECO:0007669"/>
    <property type="project" value="InterPro"/>
</dbReference>
<keyword evidence="2 7" id="KW-0813">Transport</keyword>
<keyword evidence="4 7" id="KW-0812">Transmembrane</keyword>
<feature type="transmembrane region" description="Helical" evidence="7">
    <location>
        <begin position="220"/>
        <end position="239"/>
    </location>
</feature>
<evidence type="ECO:0000256" key="3">
    <source>
        <dbReference type="ARBA" id="ARBA00022475"/>
    </source>
</evidence>
<evidence type="ECO:0000256" key="4">
    <source>
        <dbReference type="ARBA" id="ARBA00022692"/>
    </source>
</evidence>
<evidence type="ECO:0000313" key="9">
    <source>
        <dbReference type="EMBL" id="SDB82313.1"/>
    </source>
</evidence>
<dbReference type="PROSITE" id="PS50928">
    <property type="entry name" value="ABC_TM1"/>
    <property type="match status" value="1"/>
</dbReference>
<keyword evidence="5 7" id="KW-1133">Transmembrane helix</keyword>
<feature type="transmembrane region" description="Helical" evidence="7">
    <location>
        <begin position="272"/>
        <end position="292"/>
    </location>
</feature>
<evidence type="ECO:0000313" key="10">
    <source>
        <dbReference type="Proteomes" id="UP000242949"/>
    </source>
</evidence>